<dbReference type="InterPro" id="IPR036485">
    <property type="entry name" value="Glu_synth_asu_C_sf"/>
</dbReference>
<keyword evidence="1" id="KW-0378">Hydrolase</keyword>
<keyword evidence="1" id="KW-0808">Transferase</keyword>
<dbReference type="PANTHER" id="PTHR39673">
    <property type="entry name" value="TUNGSTEN FORMYLMETHANOFURAN DEHYDROGENASE, SUBUNIT C (FWDC)"/>
    <property type="match status" value="1"/>
</dbReference>
<dbReference type="RefSeq" id="WP_068140617.1">
    <property type="nucleotide sequence ID" value="NZ_CP042914.1"/>
</dbReference>
<dbReference type="GO" id="GO:0018493">
    <property type="term" value="F:formylmethanofuran dehydrogenase activity"/>
    <property type="evidence" value="ECO:0007669"/>
    <property type="project" value="InterPro"/>
</dbReference>
<dbReference type="NCBIfam" id="TIGR03122">
    <property type="entry name" value="one_C_dehyd_C"/>
    <property type="match status" value="1"/>
</dbReference>
<dbReference type="GO" id="GO:0046914">
    <property type="term" value="F:transition metal ion binding"/>
    <property type="evidence" value="ECO:0007669"/>
    <property type="project" value="InterPro"/>
</dbReference>
<dbReference type="GO" id="GO:0016787">
    <property type="term" value="F:hydrolase activity"/>
    <property type="evidence" value="ECO:0007669"/>
    <property type="project" value="UniProtKB-KW"/>
</dbReference>
<organism evidence="1 2">
    <name type="scientific">Roseimaritima ulvae</name>
    <dbReference type="NCBI Taxonomy" id="980254"/>
    <lineage>
        <taxon>Bacteria</taxon>
        <taxon>Pseudomonadati</taxon>
        <taxon>Planctomycetota</taxon>
        <taxon>Planctomycetia</taxon>
        <taxon>Pirellulales</taxon>
        <taxon>Pirellulaceae</taxon>
        <taxon>Roseimaritima</taxon>
    </lineage>
</organism>
<evidence type="ECO:0000313" key="1">
    <source>
        <dbReference type="EMBL" id="QEG38956.1"/>
    </source>
</evidence>
<accession>A0A5B9QPL1</accession>
<evidence type="ECO:0000313" key="2">
    <source>
        <dbReference type="Proteomes" id="UP000325286"/>
    </source>
</evidence>
<protein>
    <submittedName>
        <fullName evidence="1">Formyltransferase/hydrolase complex Fhc subunit C</fullName>
    </submittedName>
</protein>
<dbReference type="PANTHER" id="PTHR39673:SF5">
    <property type="entry name" value="TUNGSTEN-CONTAINING FORMYLMETHANOFURAN DEHYDROGENASE 2 SUBUNIT C"/>
    <property type="match status" value="1"/>
</dbReference>
<dbReference type="InterPro" id="IPR017550">
    <property type="entry name" value="Formylmethanofuran_DH_suC"/>
</dbReference>
<dbReference type="AlphaFoldDB" id="A0A5B9QPL1"/>
<name>A0A5B9QPL1_9BACT</name>
<dbReference type="GO" id="GO:0015948">
    <property type="term" value="P:methanogenesis"/>
    <property type="evidence" value="ECO:0007669"/>
    <property type="project" value="InterPro"/>
</dbReference>
<dbReference type="SUPFAM" id="SSF69336">
    <property type="entry name" value="Alpha subunit of glutamate synthase, C-terminal domain"/>
    <property type="match status" value="1"/>
</dbReference>
<dbReference type="KEGG" id="rul:UC8_09160"/>
<proteinExistence type="predicted"/>
<dbReference type="Gene3D" id="2.160.20.60">
    <property type="entry name" value="Glutamate synthase, alpha subunit, C-terminal domain"/>
    <property type="match status" value="2"/>
</dbReference>
<gene>
    <name evidence="1" type="primary">fhcC</name>
    <name evidence="1" type="ORF">UC8_09160</name>
</gene>
<sequence>MNAVTLTLRDVPPQGLDMRELLPETLAGQTETQIAARPLAMGRQPTQLGDWFDVQVQSSNADQPSLRLVGDCRRLDYIGHGLSGGRLVVDGDAGHAVGHRMRGGRLQIHGAVGDHAGMSMRGGTLVIDGDAGDFVGGPAAGERSGMLNGEIVIAGNAGSHLGFRLRRGTIVVAGRAKRWVAEEMVAGTIAIGGAAGSQLAVGMRRGTVLLSQPAELPAVGFTEPRRETPSMQPLLVRRLCQLAGSDSPFAGLSIAPPGSILRSIGDRAVGGLGEVLWYARP</sequence>
<dbReference type="OrthoDB" id="269067at2"/>
<reference evidence="1 2" key="1">
    <citation type="submission" date="2019-08" db="EMBL/GenBank/DDBJ databases">
        <title>Deep-cultivation of Planctomycetes and their phenomic and genomic characterization uncovers novel biology.</title>
        <authorList>
            <person name="Wiegand S."/>
            <person name="Jogler M."/>
            <person name="Boedeker C."/>
            <person name="Pinto D."/>
            <person name="Vollmers J."/>
            <person name="Rivas-Marin E."/>
            <person name="Kohn T."/>
            <person name="Peeters S.H."/>
            <person name="Heuer A."/>
            <person name="Rast P."/>
            <person name="Oberbeckmann S."/>
            <person name="Bunk B."/>
            <person name="Jeske O."/>
            <person name="Meyerdierks A."/>
            <person name="Storesund J.E."/>
            <person name="Kallscheuer N."/>
            <person name="Luecker S."/>
            <person name="Lage O.M."/>
            <person name="Pohl T."/>
            <person name="Merkel B.J."/>
            <person name="Hornburger P."/>
            <person name="Mueller R.-W."/>
            <person name="Bruemmer F."/>
            <person name="Labrenz M."/>
            <person name="Spormann A.M."/>
            <person name="Op den Camp H."/>
            <person name="Overmann J."/>
            <person name="Amann R."/>
            <person name="Jetten M.S.M."/>
            <person name="Mascher T."/>
            <person name="Medema M.H."/>
            <person name="Devos D.P."/>
            <person name="Kaster A.-K."/>
            <person name="Ovreas L."/>
            <person name="Rohde M."/>
            <person name="Galperin M.Y."/>
            <person name="Jogler C."/>
        </authorList>
    </citation>
    <scope>NUCLEOTIDE SEQUENCE [LARGE SCALE GENOMIC DNA]</scope>
    <source>
        <strain evidence="1 2">UC8</strain>
    </source>
</reference>
<dbReference type="GO" id="GO:0016740">
    <property type="term" value="F:transferase activity"/>
    <property type="evidence" value="ECO:0007669"/>
    <property type="project" value="UniProtKB-KW"/>
</dbReference>
<keyword evidence="2" id="KW-1185">Reference proteome</keyword>
<dbReference type="EMBL" id="CP042914">
    <property type="protein sequence ID" value="QEG38956.1"/>
    <property type="molecule type" value="Genomic_DNA"/>
</dbReference>
<dbReference type="Proteomes" id="UP000325286">
    <property type="component" value="Chromosome"/>
</dbReference>